<evidence type="ECO:0008006" key="4">
    <source>
        <dbReference type="Google" id="ProtNLM"/>
    </source>
</evidence>
<dbReference type="RefSeq" id="WP_132462804.1">
    <property type="nucleotide sequence ID" value="NZ_SLXP01000007.1"/>
</dbReference>
<accession>A0A4R2PX04</accession>
<evidence type="ECO:0000313" key="2">
    <source>
        <dbReference type="EMBL" id="TCP40610.1"/>
    </source>
</evidence>
<evidence type="ECO:0000313" key="3">
    <source>
        <dbReference type="Proteomes" id="UP000294835"/>
    </source>
</evidence>
<sequence>MPTWISDPRRAGRPVLAGLVALALSGCVAAGPEATTGLGGLLQSRAAPQKVTVAGDTVAIAGPRGFCIDGTATRDGVEGAFVLMASCAAISGRRNAPVPATDALLTASVAANPGPGGTPEDRALVLARFFASDEGRAALARDGRAASVEVVEMFDRDGLFVLRARDRSAGLGAGLRNDYWRAIFDVNGRIVTASVVGFDDRPISDKAGLAVLRDFAARIRAESAALTPDAGTPEAPAMPAAATAPAPEAAAAVPAAAPQPTGLRRFFGFLQR</sequence>
<protein>
    <recommendedName>
        <fullName evidence="4">Cation transport ATPase</fullName>
    </recommendedName>
</protein>
<organism evidence="2 3">
    <name type="scientific">Rhodovulum marinum</name>
    <dbReference type="NCBI Taxonomy" id="320662"/>
    <lineage>
        <taxon>Bacteria</taxon>
        <taxon>Pseudomonadati</taxon>
        <taxon>Pseudomonadota</taxon>
        <taxon>Alphaproteobacteria</taxon>
        <taxon>Rhodobacterales</taxon>
        <taxon>Paracoccaceae</taxon>
        <taxon>Rhodovulum</taxon>
    </lineage>
</organism>
<dbReference type="AlphaFoldDB" id="A0A4R2PX04"/>
<reference evidence="2 3" key="1">
    <citation type="submission" date="2019-03" db="EMBL/GenBank/DDBJ databases">
        <title>Genomic Encyclopedia of Type Strains, Phase IV (KMG-IV): sequencing the most valuable type-strain genomes for metagenomic binning, comparative biology and taxonomic classification.</title>
        <authorList>
            <person name="Goeker M."/>
        </authorList>
    </citation>
    <scope>NUCLEOTIDE SEQUENCE [LARGE SCALE GENOMIC DNA]</scope>
    <source>
        <strain evidence="2 3">DSM 18063</strain>
    </source>
</reference>
<name>A0A4R2PX04_9RHOB</name>
<feature type="chain" id="PRO_5020197312" description="Cation transport ATPase" evidence="1">
    <location>
        <begin position="31"/>
        <end position="272"/>
    </location>
</feature>
<gene>
    <name evidence="2" type="ORF">EV662_107221</name>
</gene>
<dbReference type="Proteomes" id="UP000294835">
    <property type="component" value="Unassembled WGS sequence"/>
</dbReference>
<proteinExistence type="predicted"/>
<keyword evidence="3" id="KW-1185">Reference proteome</keyword>
<keyword evidence="1" id="KW-0732">Signal</keyword>
<feature type="signal peptide" evidence="1">
    <location>
        <begin position="1"/>
        <end position="30"/>
    </location>
</feature>
<comment type="caution">
    <text evidence="2">The sequence shown here is derived from an EMBL/GenBank/DDBJ whole genome shotgun (WGS) entry which is preliminary data.</text>
</comment>
<dbReference type="OrthoDB" id="7877343at2"/>
<evidence type="ECO:0000256" key="1">
    <source>
        <dbReference type="SAM" id="SignalP"/>
    </source>
</evidence>
<dbReference type="EMBL" id="SLXP01000007">
    <property type="protein sequence ID" value="TCP40610.1"/>
    <property type="molecule type" value="Genomic_DNA"/>
</dbReference>